<organism evidence="6 7">
    <name type="scientific">Abeliophyllum distichum</name>
    <dbReference type="NCBI Taxonomy" id="126358"/>
    <lineage>
        <taxon>Eukaryota</taxon>
        <taxon>Viridiplantae</taxon>
        <taxon>Streptophyta</taxon>
        <taxon>Embryophyta</taxon>
        <taxon>Tracheophyta</taxon>
        <taxon>Spermatophyta</taxon>
        <taxon>Magnoliopsida</taxon>
        <taxon>eudicotyledons</taxon>
        <taxon>Gunneridae</taxon>
        <taxon>Pentapetalae</taxon>
        <taxon>asterids</taxon>
        <taxon>lamiids</taxon>
        <taxon>Lamiales</taxon>
        <taxon>Oleaceae</taxon>
        <taxon>Forsythieae</taxon>
        <taxon>Abeliophyllum</taxon>
    </lineage>
</organism>
<dbReference type="Proteomes" id="UP001604336">
    <property type="component" value="Unassembled WGS sequence"/>
</dbReference>
<accession>A0ABD1TXQ1</accession>
<evidence type="ECO:0000256" key="3">
    <source>
        <dbReference type="ARBA" id="ARBA00022842"/>
    </source>
</evidence>
<reference evidence="7" key="1">
    <citation type="submission" date="2024-07" db="EMBL/GenBank/DDBJ databases">
        <title>Two chromosome-level genome assemblies of Korean endemic species Abeliophyllum distichum and Forsythia ovata (Oleaceae).</title>
        <authorList>
            <person name="Jang H."/>
        </authorList>
    </citation>
    <scope>NUCLEOTIDE SEQUENCE [LARGE SCALE GENOMIC DNA]</scope>
</reference>
<dbReference type="GO" id="GO:0003824">
    <property type="term" value="F:catalytic activity"/>
    <property type="evidence" value="ECO:0007669"/>
    <property type="project" value="UniProtKB-ARBA"/>
</dbReference>
<evidence type="ECO:0000313" key="6">
    <source>
        <dbReference type="EMBL" id="KAL2517509.1"/>
    </source>
</evidence>
<feature type="domain" description="Terpene synthase N-terminal" evidence="4">
    <location>
        <begin position="254"/>
        <end position="457"/>
    </location>
</feature>
<evidence type="ECO:0000256" key="2">
    <source>
        <dbReference type="ARBA" id="ARBA00022723"/>
    </source>
</evidence>
<keyword evidence="2" id="KW-0479">Metal-binding</keyword>
<dbReference type="FunFam" id="1.50.10.160:FF:000001">
    <property type="entry name" value="Ent-copalyl diphosphate synthase"/>
    <property type="match status" value="1"/>
</dbReference>
<dbReference type="GO" id="GO:0006721">
    <property type="term" value="P:terpenoid metabolic process"/>
    <property type="evidence" value="ECO:0007669"/>
    <property type="project" value="UniProtKB-ARBA"/>
</dbReference>
<evidence type="ECO:0000256" key="1">
    <source>
        <dbReference type="ARBA" id="ARBA00001946"/>
    </source>
</evidence>
<proteinExistence type="predicted"/>
<dbReference type="InterPro" id="IPR050148">
    <property type="entry name" value="Terpene_synthase-like"/>
</dbReference>
<name>A0ABD1TXQ1_9LAMI</name>
<protein>
    <submittedName>
        <fullName evidence="6">Ent-copalyl diphosphate synthase</fullName>
    </submittedName>
</protein>
<dbReference type="InterPro" id="IPR008930">
    <property type="entry name" value="Terpenoid_cyclase/PrenylTrfase"/>
</dbReference>
<dbReference type="PANTHER" id="PTHR31739:SF30">
    <property type="entry name" value="COPAL-8-OL DIPHOSPHATE HYDRATASE, CHLOROPLASTIC"/>
    <property type="match status" value="1"/>
</dbReference>
<dbReference type="InterPro" id="IPR001906">
    <property type="entry name" value="Terpene_synth_N"/>
</dbReference>
<dbReference type="Gene3D" id="1.50.10.160">
    <property type="match status" value="1"/>
</dbReference>
<dbReference type="SUPFAM" id="SSF48576">
    <property type="entry name" value="Terpenoid synthases"/>
    <property type="match status" value="1"/>
</dbReference>
<dbReference type="Pfam" id="PF01397">
    <property type="entry name" value="Terpene_synth"/>
    <property type="match status" value="1"/>
</dbReference>
<feature type="domain" description="Terpene synthase metal-binding" evidence="5">
    <location>
        <begin position="534"/>
        <end position="656"/>
    </location>
</feature>
<dbReference type="InterPro" id="IPR005630">
    <property type="entry name" value="Terpene_synthase_metal-bd"/>
</dbReference>
<dbReference type="InterPro" id="IPR008949">
    <property type="entry name" value="Isoprenoid_synthase_dom_sf"/>
</dbReference>
<sequence>MKTLPTLQLPSFPAVPYKRPFSVAKVLLLRSEDLPQNNYKRILKVFNHEYKSLSKVYEMDVLKDEEAFEVSMTKGDIYHIREMLDTMGDGRTSLSPYDTAWIALVRNIQELDLPQFPSSLQWIANNQLSDGSWGDEHFFLTYDRLLNTLACVVALKSWNIHAHKIEKGIIFIKENIHKLKSAEAENMTCGFEIVFPSLLQRARNLGIDNIPYDAPVIKEIYAARDRKMERIPKDLMHTVPTSLLFSLEGLQDLDWKKLLKLQTPLGSFLTSPASTAFALMETKDDKCFRYLDDIVKKFNGGAPHSYPTDLFPRLWAVDRLQRLGISRFFESQITDIFHYVYGFWTKEGIFSARYSRFCDIDVTSMGFRLLRLHGFSVNPDVFKHFKNDNKFSCYGGQMIESATPIFNLYRASQVQFPGETILEEAKKFSYSFLQEKLESHQLLDKWVISEGLSDEIKKGLELPWYADLPRVEARFYIEQYGGATDVWIGKTLYRMPDISNNVYLDVAKFDYNRCQAQHETEWNEIQKWYANANLQELGITRKYLLHAYFLAAATIFEPERSNVRLAWAKSQIICKIITSHFKHKTTSLEQRIDFLENFRNNIDGLSKTQSKTGHGILNILLKTLDQSSKDAWRIHGRDTSHQLHDAWGAWLMKLNKGVEYNEDAELLVYIINICAGHMVSEETLLDPVYKRLSKLTNKICQQLHGYENEKVLGIDGCSTENNSIKCCTEIERDMQALVELVFCESNVVNKNVNQTFLMVAKTYYYGAYCSPETIDFHISKVLFERVV</sequence>
<comment type="cofactor">
    <cofactor evidence="1">
        <name>Mg(2+)</name>
        <dbReference type="ChEBI" id="CHEBI:18420"/>
    </cofactor>
</comment>
<dbReference type="GO" id="GO:0046872">
    <property type="term" value="F:metal ion binding"/>
    <property type="evidence" value="ECO:0007669"/>
    <property type="project" value="UniProtKB-KW"/>
</dbReference>
<evidence type="ECO:0000259" key="4">
    <source>
        <dbReference type="Pfam" id="PF01397"/>
    </source>
</evidence>
<comment type="caution">
    <text evidence="6">The sequence shown here is derived from an EMBL/GenBank/DDBJ whole genome shotgun (WGS) entry which is preliminary data.</text>
</comment>
<dbReference type="SFLD" id="SFLDG01014">
    <property type="entry name" value="Terpene_Cyclase_Like_1_N-term"/>
    <property type="match status" value="1"/>
</dbReference>
<gene>
    <name evidence="6" type="ORF">Adt_13756</name>
</gene>
<evidence type="ECO:0000313" key="7">
    <source>
        <dbReference type="Proteomes" id="UP001604336"/>
    </source>
</evidence>
<dbReference type="PANTHER" id="PTHR31739">
    <property type="entry name" value="ENT-COPALYL DIPHOSPHATE SYNTHASE, CHLOROPLASTIC"/>
    <property type="match status" value="1"/>
</dbReference>
<keyword evidence="3" id="KW-0460">Magnesium</keyword>
<dbReference type="AlphaFoldDB" id="A0ABD1TXQ1"/>
<evidence type="ECO:0000259" key="5">
    <source>
        <dbReference type="Pfam" id="PF03936"/>
    </source>
</evidence>
<dbReference type="Gene3D" id="1.50.10.130">
    <property type="entry name" value="Terpene synthase, N-terminal domain"/>
    <property type="match status" value="1"/>
</dbReference>
<dbReference type="Gene3D" id="1.10.600.10">
    <property type="entry name" value="Farnesyl Diphosphate Synthase"/>
    <property type="match status" value="1"/>
</dbReference>
<dbReference type="InterPro" id="IPR036965">
    <property type="entry name" value="Terpene_synth_N_sf"/>
</dbReference>
<dbReference type="FunFam" id="1.50.10.130:FF:000002">
    <property type="entry name" value="Ent-copalyl diphosphate synthase, chloroplastic"/>
    <property type="match status" value="1"/>
</dbReference>
<dbReference type="Pfam" id="PF03936">
    <property type="entry name" value="Terpene_synth_C"/>
    <property type="match status" value="1"/>
</dbReference>
<keyword evidence="7" id="KW-1185">Reference proteome</keyword>
<dbReference type="SUPFAM" id="SSF48239">
    <property type="entry name" value="Terpenoid cyclases/Protein prenyltransferases"/>
    <property type="match status" value="2"/>
</dbReference>
<dbReference type="EMBL" id="JBFOLK010000004">
    <property type="protein sequence ID" value="KAL2517509.1"/>
    <property type="molecule type" value="Genomic_DNA"/>
</dbReference>